<dbReference type="InterPro" id="IPR000331">
    <property type="entry name" value="Rap/Ran_GAP_dom"/>
</dbReference>
<feature type="domain" description="Rap-GAP" evidence="2">
    <location>
        <begin position="160"/>
        <end position="378"/>
    </location>
</feature>
<evidence type="ECO:0000256" key="1">
    <source>
        <dbReference type="ARBA" id="ARBA00022468"/>
    </source>
</evidence>
<accession>A0A3P8WXQ2</accession>
<dbReference type="InterPro" id="IPR050989">
    <property type="entry name" value="Rap1_Ran_GAP"/>
</dbReference>
<dbReference type="Proteomes" id="UP000265120">
    <property type="component" value="Chromosome 13"/>
</dbReference>
<dbReference type="AlphaFoldDB" id="A0A3P8WXQ2"/>
<keyword evidence="4" id="KW-1185">Reference proteome</keyword>
<dbReference type="InterPro" id="IPR035974">
    <property type="entry name" value="Rap/Ran-GAP_sf"/>
</dbReference>
<organism evidence="3 4">
    <name type="scientific">Cynoglossus semilaevis</name>
    <name type="common">Tongue sole</name>
    <dbReference type="NCBI Taxonomy" id="244447"/>
    <lineage>
        <taxon>Eukaryota</taxon>
        <taxon>Metazoa</taxon>
        <taxon>Chordata</taxon>
        <taxon>Craniata</taxon>
        <taxon>Vertebrata</taxon>
        <taxon>Euteleostomi</taxon>
        <taxon>Actinopterygii</taxon>
        <taxon>Neopterygii</taxon>
        <taxon>Teleostei</taxon>
        <taxon>Neoteleostei</taxon>
        <taxon>Acanthomorphata</taxon>
        <taxon>Carangaria</taxon>
        <taxon>Pleuronectiformes</taxon>
        <taxon>Pleuronectoidei</taxon>
        <taxon>Cynoglossidae</taxon>
        <taxon>Cynoglossinae</taxon>
        <taxon>Cynoglossus</taxon>
    </lineage>
</organism>
<dbReference type="Pfam" id="PF02145">
    <property type="entry name" value="Rap_GAP"/>
    <property type="match status" value="1"/>
</dbReference>
<evidence type="ECO:0000313" key="4">
    <source>
        <dbReference type="Proteomes" id="UP000265120"/>
    </source>
</evidence>
<evidence type="ECO:0000259" key="2">
    <source>
        <dbReference type="PROSITE" id="PS50085"/>
    </source>
</evidence>
<name>A0A3P8WXQ2_CYNSE</name>
<dbReference type="SUPFAM" id="SSF111347">
    <property type="entry name" value="Rap/Ran-GAP"/>
    <property type="match status" value="1"/>
</dbReference>
<sequence>AALVHQGSRINEQRCEFPLPLKVIRASSVLFLFQSQFLTAGGGWPLIVPSETGGYWIQPPLDGGLVSVSPTSPGQSPDLDNYDIMERDREATVYRQVFCTRVRRPGGQTLVPMTNQKKKDVRSLDLSFSQGRVLLTCLTRVNEKIRYIFSSLNFKAPELITAFDEHRVSLNFKFGILYQREGQLSEEEILSNNHESDDFKEFLSILGETVLLQGFTRFRGGLDVSHGQTGSEAVFTSFQGREIMFHVATKLPFTEGDPQQLQRKRHIGNDIVALIYQEGQTPFFSDIIKSQFLHCFLVVRRIQSEEDAGGAAYQVSVTARDDVPPFGPVIPDPPVFTDPSLLRQFLLTKLINAEISCYKAECFSRLELRTRSLLLETLQAELSTRSQCMMGDSSLSALSCSDSVRAASEGSGGFIENFKRAIRVRSHSLDMLGAPKKMSGGAPQKPKVRRKRLSLDKGGWTKPKPVIFILLNFPHRHRKMEKGKTSEQVKNYFSK</sequence>
<reference evidence="3 4" key="1">
    <citation type="journal article" date="2014" name="Nat. Genet.">
        <title>Whole-genome sequence of a flatfish provides insights into ZW sex chromosome evolution and adaptation to a benthic lifestyle.</title>
        <authorList>
            <person name="Chen S."/>
            <person name="Zhang G."/>
            <person name="Shao C."/>
            <person name="Huang Q."/>
            <person name="Liu G."/>
            <person name="Zhang P."/>
            <person name="Song W."/>
            <person name="An N."/>
            <person name="Chalopin D."/>
            <person name="Volff J.N."/>
            <person name="Hong Y."/>
            <person name="Li Q."/>
            <person name="Sha Z."/>
            <person name="Zhou H."/>
            <person name="Xie M."/>
            <person name="Yu Q."/>
            <person name="Liu Y."/>
            <person name="Xiang H."/>
            <person name="Wang N."/>
            <person name="Wu K."/>
            <person name="Yang C."/>
            <person name="Zhou Q."/>
            <person name="Liao X."/>
            <person name="Yang L."/>
            <person name="Hu Q."/>
            <person name="Zhang J."/>
            <person name="Meng L."/>
            <person name="Jin L."/>
            <person name="Tian Y."/>
            <person name="Lian J."/>
            <person name="Yang J."/>
            <person name="Miao G."/>
            <person name="Liu S."/>
            <person name="Liang Z."/>
            <person name="Yan F."/>
            <person name="Li Y."/>
            <person name="Sun B."/>
            <person name="Zhang H."/>
            <person name="Zhang J."/>
            <person name="Zhu Y."/>
            <person name="Du M."/>
            <person name="Zhao Y."/>
            <person name="Schartl M."/>
            <person name="Tang Q."/>
            <person name="Wang J."/>
        </authorList>
    </citation>
    <scope>NUCLEOTIDE SEQUENCE</scope>
</reference>
<dbReference type="OMA" id="SVDRFTC"/>
<keyword evidence="1" id="KW-0343">GTPase activation</keyword>
<evidence type="ECO:0000313" key="3">
    <source>
        <dbReference type="Ensembl" id="ENSCSEP00000031539.1"/>
    </source>
</evidence>
<dbReference type="Gene3D" id="3.40.50.11210">
    <property type="entry name" value="Rap/Ran-GAP"/>
    <property type="match status" value="1"/>
</dbReference>
<dbReference type="GeneTree" id="ENSGT00940000166290"/>
<dbReference type="GO" id="GO:0051056">
    <property type="term" value="P:regulation of small GTPase mediated signal transduction"/>
    <property type="evidence" value="ECO:0007669"/>
    <property type="project" value="InterPro"/>
</dbReference>
<dbReference type="GO" id="GO:0005737">
    <property type="term" value="C:cytoplasm"/>
    <property type="evidence" value="ECO:0007669"/>
    <property type="project" value="TreeGrafter"/>
</dbReference>
<dbReference type="PROSITE" id="PS50085">
    <property type="entry name" value="RAPGAP"/>
    <property type="match status" value="1"/>
</dbReference>
<dbReference type="GO" id="GO:0005096">
    <property type="term" value="F:GTPase activator activity"/>
    <property type="evidence" value="ECO:0007669"/>
    <property type="project" value="UniProtKB-KW"/>
</dbReference>
<dbReference type="PANTHER" id="PTHR15711">
    <property type="entry name" value="RAP GTPASE-ACTIVATING PROTEIN"/>
    <property type="match status" value="1"/>
</dbReference>
<dbReference type="PANTHER" id="PTHR15711:SF1">
    <property type="entry name" value="RAP1 GTPASE-ACTIVATING PROTEIN 1-LIKE"/>
    <property type="match status" value="1"/>
</dbReference>
<dbReference type="Ensembl" id="ENSCSET00000031949.1">
    <property type="protein sequence ID" value="ENSCSEP00000031539.1"/>
    <property type="gene ID" value="ENSCSEG00000020193.1"/>
</dbReference>
<dbReference type="InParanoid" id="A0A3P8WXQ2"/>
<proteinExistence type="predicted"/>
<dbReference type="FunFam" id="3.40.50.11210:FF:000001">
    <property type="entry name" value="Ral GTPase-activating protein subunit alpha-1 isoform 1"/>
    <property type="match status" value="1"/>
</dbReference>
<reference evidence="3" key="3">
    <citation type="submission" date="2025-09" db="UniProtKB">
        <authorList>
            <consortium name="Ensembl"/>
        </authorList>
    </citation>
    <scope>IDENTIFICATION</scope>
</reference>
<reference evidence="3" key="2">
    <citation type="submission" date="2025-08" db="UniProtKB">
        <authorList>
            <consortium name="Ensembl"/>
        </authorList>
    </citation>
    <scope>IDENTIFICATION</scope>
</reference>
<protein>
    <submittedName>
        <fullName evidence="3">Si:ch1073-90m23.1</fullName>
    </submittedName>
</protein>